<reference evidence="2 3" key="1">
    <citation type="journal article" date="2015" name="Fungal Genet. Biol.">
        <title>Evolution of novel wood decay mechanisms in Agaricales revealed by the genome sequences of Fistulina hepatica and Cylindrobasidium torrendii.</title>
        <authorList>
            <person name="Floudas D."/>
            <person name="Held B.W."/>
            <person name="Riley R."/>
            <person name="Nagy L.G."/>
            <person name="Koehler G."/>
            <person name="Ransdell A.S."/>
            <person name="Younus H."/>
            <person name="Chow J."/>
            <person name="Chiniquy J."/>
            <person name="Lipzen A."/>
            <person name="Tritt A."/>
            <person name="Sun H."/>
            <person name="Haridas S."/>
            <person name="LaButti K."/>
            <person name="Ohm R.A."/>
            <person name="Kues U."/>
            <person name="Blanchette R.A."/>
            <person name="Grigoriev I.V."/>
            <person name="Minto R.E."/>
            <person name="Hibbett D.S."/>
        </authorList>
    </citation>
    <scope>NUCLEOTIDE SEQUENCE [LARGE SCALE GENOMIC DNA]</scope>
    <source>
        <strain evidence="2 3">FP15055 ss-10</strain>
    </source>
</reference>
<accession>A0A0D7AY58</accession>
<feature type="region of interest" description="Disordered" evidence="1">
    <location>
        <begin position="108"/>
        <end position="158"/>
    </location>
</feature>
<evidence type="ECO:0000313" key="3">
    <source>
        <dbReference type="Proteomes" id="UP000054007"/>
    </source>
</evidence>
<evidence type="ECO:0000313" key="2">
    <source>
        <dbReference type="EMBL" id="KIY62186.1"/>
    </source>
</evidence>
<dbReference type="Proteomes" id="UP000054007">
    <property type="component" value="Unassembled WGS sequence"/>
</dbReference>
<dbReference type="AlphaFoldDB" id="A0A0D7AY58"/>
<proteinExistence type="predicted"/>
<name>A0A0D7AY58_9AGAR</name>
<protein>
    <submittedName>
        <fullName evidence="2">Uncharacterized protein</fullName>
    </submittedName>
</protein>
<sequence length="321" mass="35071">MTQLESVDTDSDIVFLSDASQYKSAADNDMWGNDNDMDRLYATVAVDSTGHVIPRPRRATRQQQWRSHRPAPTPQPDITIPDVPAVAQVSAIPQQGHARPTSLVQANASTAVTAQPATRPASPVASDTEDPPPTYAEEAPIGHVGNLDPDTQAARPRCPIAPHDEYRSIPGSFMVCVYGTRSGIFPNTYYYRAYLGGVQESIYEVYSTRPCAQFVLESAVVRGLVGGPFQTPPASLANVLRPLDPHKSMVRNSALAAEGNRLRYYVVYYGHCPGVYDNWIEAGLCLLGMGRDVTHAEPYKVYTTWSSARQAFLEHSMASAS</sequence>
<dbReference type="EMBL" id="KN880814">
    <property type="protein sequence ID" value="KIY62186.1"/>
    <property type="molecule type" value="Genomic_DNA"/>
</dbReference>
<keyword evidence="3" id="KW-1185">Reference proteome</keyword>
<feature type="region of interest" description="Disordered" evidence="1">
    <location>
        <begin position="52"/>
        <end position="78"/>
    </location>
</feature>
<organism evidence="2 3">
    <name type="scientific">Cylindrobasidium torrendii FP15055 ss-10</name>
    <dbReference type="NCBI Taxonomy" id="1314674"/>
    <lineage>
        <taxon>Eukaryota</taxon>
        <taxon>Fungi</taxon>
        <taxon>Dikarya</taxon>
        <taxon>Basidiomycota</taxon>
        <taxon>Agaricomycotina</taxon>
        <taxon>Agaricomycetes</taxon>
        <taxon>Agaricomycetidae</taxon>
        <taxon>Agaricales</taxon>
        <taxon>Marasmiineae</taxon>
        <taxon>Physalacriaceae</taxon>
        <taxon>Cylindrobasidium</taxon>
    </lineage>
</organism>
<gene>
    <name evidence="2" type="ORF">CYLTODRAFT_447349</name>
</gene>
<dbReference type="OrthoDB" id="3254429at2759"/>
<evidence type="ECO:0000256" key="1">
    <source>
        <dbReference type="SAM" id="MobiDB-lite"/>
    </source>
</evidence>